<keyword evidence="13" id="KW-1185">Reference proteome</keyword>
<dbReference type="CDD" id="cd00190">
    <property type="entry name" value="Tryp_SPc"/>
    <property type="match status" value="1"/>
</dbReference>
<dbReference type="PROSITE" id="PS50240">
    <property type="entry name" value="TRYPSIN_DOM"/>
    <property type="match status" value="1"/>
</dbReference>
<dbReference type="InterPro" id="IPR051487">
    <property type="entry name" value="Ser/Thr_Proteases_Immune/Dev"/>
</dbReference>
<keyword evidence="6" id="KW-1015">Disulfide bond</keyword>
<evidence type="ECO:0000256" key="1">
    <source>
        <dbReference type="ARBA" id="ARBA00004613"/>
    </source>
</evidence>
<dbReference type="GO" id="GO:0045087">
    <property type="term" value="P:innate immune response"/>
    <property type="evidence" value="ECO:0007669"/>
    <property type="project" value="UniProtKB-KW"/>
</dbReference>
<evidence type="ECO:0000256" key="6">
    <source>
        <dbReference type="ARBA" id="ARBA00023157"/>
    </source>
</evidence>
<dbReference type="InterPro" id="IPR009003">
    <property type="entry name" value="Peptidase_S1_PA"/>
</dbReference>
<evidence type="ECO:0000256" key="5">
    <source>
        <dbReference type="ARBA" id="ARBA00022859"/>
    </source>
</evidence>
<evidence type="ECO:0000313" key="12">
    <source>
        <dbReference type="EnsemblMetazoa" id="ADIR015766-PA"/>
    </source>
</evidence>
<dbReference type="InterPro" id="IPR043504">
    <property type="entry name" value="Peptidase_S1_PA_chymotrypsin"/>
</dbReference>
<comment type="subcellular location">
    <subcellularLocation>
        <location evidence="1">Secreted</location>
    </subcellularLocation>
</comment>
<evidence type="ECO:0000259" key="11">
    <source>
        <dbReference type="PROSITE" id="PS50240"/>
    </source>
</evidence>
<name>A0A1Y9H286_9DIPT</name>
<dbReference type="GO" id="GO:0006508">
    <property type="term" value="P:proteolysis"/>
    <property type="evidence" value="ECO:0007669"/>
    <property type="project" value="InterPro"/>
</dbReference>
<dbReference type="PROSITE" id="PS51257">
    <property type="entry name" value="PROKAR_LIPOPROTEIN"/>
    <property type="match status" value="1"/>
</dbReference>
<evidence type="ECO:0000256" key="2">
    <source>
        <dbReference type="ARBA" id="ARBA00022525"/>
    </source>
</evidence>
<sequence>MGERWWIVRQQQVAVVTLLACTFLAGVAHTQHDGQSAQYTECDSNRGYCVSSGQCSVRTFRLRSNRCPTFEEVCCPKSSLKPQERNLLAPIFNRTPRSSTSTATAQPSVSSAYPMQTSFIKNNEETDYDILTTTDSSFESVEMEKDTIATDVPSAQGAVVETSTTRVPQGNTSSINVGNDKSGHSEPPSPVSSPNALLPEFASENFTYSKCGQRNPDGVVQYKTQERFRAEYGEFPWTVALFRKAEKLTFCCNGALIGERAVLTTAHCVILCGNSTLEIVVRVGEWNISTPMPIPWEEIVVKDIRTHHLYEIMPQAYNVALLKLELPVQYRATVQPVCLPTEAHTLATDKKMIASGWSNGPKEQHSTTHQVQKQFSLLHAELSTCQSNFQSFGDINFEKLHTSVLCATSNRSDPERISDKEEGSPVVVKVSEEYRLHGLVSWGFKFKEEAVRYTIMTNVHRLRLWIERMMDE</sequence>
<dbReference type="Proteomes" id="UP000075884">
    <property type="component" value="Unassembled WGS sequence"/>
</dbReference>
<feature type="chain" id="PRO_5013323332" description="Peptidase S1 domain-containing protein" evidence="10">
    <location>
        <begin position="31"/>
        <end position="472"/>
    </location>
</feature>
<evidence type="ECO:0000256" key="3">
    <source>
        <dbReference type="ARBA" id="ARBA00022588"/>
    </source>
</evidence>
<comment type="similarity">
    <text evidence="8">Belongs to the peptidase S1 family. CLIP subfamily.</text>
</comment>
<dbReference type="GO" id="GO:0005576">
    <property type="term" value="C:extracellular region"/>
    <property type="evidence" value="ECO:0007669"/>
    <property type="project" value="UniProtKB-SubCell"/>
</dbReference>
<keyword evidence="3" id="KW-0399">Innate immunity</keyword>
<dbReference type="VEuPathDB" id="VectorBase:ADIR015766"/>
<evidence type="ECO:0000256" key="7">
    <source>
        <dbReference type="ARBA" id="ARBA00023180"/>
    </source>
</evidence>
<dbReference type="GO" id="GO:0004252">
    <property type="term" value="F:serine-type endopeptidase activity"/>
    <property type="evidence" value="ECO:0007669"/>
    <property type="project" value="InterPro"/>
</dbReference>
<feature type="signal peptide" evidence="10">
    <location>
        <begin position="1"/>
        <end position="30"/>
    </location>
</feature>
<keyword evidence="7" id="KW-0325">Glycoprotein</keyword>
<reference evidence="13" key="1">
    <citation type="submission" date="2013-03" db="EMBL/GenBank/DDBJ databases">
        <title>The Genome Sequence of Anopheles dirus WRAIR2.</title>
        <authorList>
            <consortium name="The Broad Institute Genomics Platform"/>
            <person name="Neafsey D.E."/>
            <person name="Walton C."/>
            <person name="Walker B."/>
            <person name="Young S.K."/>
            <person name="Zeng Q."/>
            <person name="Gargeya S."/>
            <person name="Fitzgerald M."/>
            <person name="Haas B."/>
            <person name="Abouelleil A."/>
            <person name="Allen A.W."/>
            <person name="Alvarado L."/>
            <person name="Arachchi H.M."/>
            <person name="Berlin A.M."/>
            <person name="Chapman S.B."/>
            <person name="Gainer-Dewar J."/>
            <person name="Goldberg J."/>
            <person name="Griggs A."/>
            <person name="Gujja S."/>
            <person name="Hansen M."/>
            <person name="Howarth C."/>
            <person name="Imamovic A."/>
            <person name="Ireland A."/>
            <person name="Larimer J."/>
            <person name="McCowan C."/>
            <person name="Murphy C."/>
            <person name="Pearson M."/>
            <person name="Poon T.W."/>
            <person name="Priest M."/>
            <person name="Roberts A."/>
            <person name="Saif S."/>
            <person name="Shea T."/>
            <person name="Sisk P."/>
            <person name="Sykes S."/>
            <person name="Wortman J."/>
            <person name="Nusbaum C."/>
            <person name="Birren B."/>
        </authorList>
    </citation>
    <scope>NUCLEOTIDE SEQUENCE [LARGE SCALE GENOMIC DNA]</scope>
    <source>
        <strain evidence="13">WRAIR2</strain>
    </source>
</reference>
<dbReference type="SUPFAM" id="SSF50494">
    <property type="entry name" value="Trypsin-like serine proteases"/>
    <property type="match status" value="1"/>
</dbReference>
<feature type="compositionally biased region" description="Polar residues" evidence="9">
    <location>
        <begin position="161"/>
        <end position="179"/>
    </location>
</feature>
<dbReference type="SMART" id="SM00020">
    <property type="entry name" value="Tryp_SPc"/>
    <property type="match status" value="1"/>
</dbReference>
<dbReference type="STRING" id="7168.A0A1Y9H286"/>
<reference evidence="12" key="2">
    <citation type="submission" date="2020-05" db="UniProtKB">
        <authorList>
            <consortium name="EnsemblMetazoa"/>
        </authorList>
    </citation>
    <scope>IDENTIFICATION</scope>
    <source>
        <strain evidence="12">WRAIR2</strain>
    </source>
</reference>
<evidence type="ECO:0000256" key="8">
    <source>
        <dbReference type="ARBA" id="ARBA00024195"/>
    </source>
</evidence>
<proteinExistence type="inferred from homology"/>
<dbReference type="AlphaFoldDB" id="A0A1Y9H286"/>
<feature type="domain" description="Peptidase S1" evidence="11">
    <location>
        <begin position="219"/>
        <end position="471"/>
    </location>
</feature>
<protein>
    <recommendedName>
        <fullName evidence="11">Peptidase S1 domain-containing protein</fullName>
    </recommendedName>
</protein>
<dbReference type="InterPro" id="IPR001254">
    <property type="entry name" value="Trypsin_dom"/>
</dbReference>
<keyword evidence="2" id="KW-0964">Secreted</keyword>
<dbReference type="EnsemblMetazoa" id="ADIR015766-RA">
    <property type="protein sequence ID" value="ADIR015766-PA"/>
    <property type="gene ID" value="ADIR015766"/>
</dbReference>
<evidence type="ECO:0000313" key="13">
    <source>
        <dbReference type="Proteomes" id="UP000075884"/>
    </source>
</evidence>
<keyword evidence="5" id="KW-0391">Immunity</keyword>
<keyword evidence="4 10" id="KW-0732">Signal</keyword>
<dbReference type="Pfam" id="PF00089">
    <property type="entry name" value="Trypsin"/>
    <property type="match status" value="1"/>
</dbReference>
<organism evidence="12 13">
    <name type="scientific">Anopheles dirus</name>
    <dbReference type="NCBI Taxonomy" id="7168"/>
    <lineage>
        <taxon>Eukaryota</taxon>
        <taxon>Metazoa</taxon>
        <taxon>Ecdysozoa</taxon>
        <taxon>Arthropoda</taxon>
        <taxon>Hexapoda</taxon>
        <taxon>Insecta</taxon>
        <taxon>Pterygota</taxon>
        <taxon>Neoptera</taxon>
        <taxon>Endopterygota</taxon>
        <taxon>Diptera</taxon>
        <taxon>Nematocera</taxon>
        <taxon>Culicoidea</taxon>
        <taxon>Culicidae</taxon>
        <taxon>Anophelinae</taxon>
        <taxon>Anopheles</taxon>
    </lineage>
</organism>
<evidence type="ECO:0000256" key="9">
    <source>
        <dbReference type="SAM" id="MobiDB-lite"/>
    </source>
</evidence>
<feature type="region of interest" description="Disordered" evidence="9">
    <location>
        <begin position="155"/>
        <end position="193"/>
    </location>
</feature>
<evidence type="ECO:0000256" key="10">
    <source>
        <dbReference type="SAM" id="SignalP"/>
    </source>
</evidence>
<feature type="compositionally biased region" description="Low complexity" evidence="9">
    <location>
        <begin position="98"/>
        <end position="112"/>
    </location>
</feature>
<evidence type="ECO:0000256" key="4">
    <source>
        <dbReference type="ARBA" id="ARBA00022729"/>
    </source>
</evidence>
<feature type="region of interest" description="Disordered" evidence="9">
    <location>
        <begin position="92"/>
        <end position="112"/>
    </location>
</feature>
<dbReference type="Gene3D" id="2.40.10.10">
    <property type="entry name" value="Trypsin-like serine proteases"/>
    <property type="match status" value="2"/>
</dbReference>
<accession>A0A1Y9H286</accession>
<dbReference type="PANTHER" id="PTHR24256">
    <property type="entry name" value="TRYPTASE-RELATED"/>
    <property type="match status" value="1"/>
</dbReference>